<protein>
    <submittedName>
        <fullName evidence="1">Uncharacterized protein</fullName>
    </submittedName>
</protein>
<sequence length="548" mass="61641">MPYVLRSRFSLHMYITILIIFQIVCNTYGESNDTGNISFDIFGPSPKYPEGGVFGTGSIDLGGLEVHEALYFKKIWGNENYGGPNDLGASVYEPSNIPTGFNLLGHYCKLNSVDMIAAVLTAKDTTGDPTHGSLKSPIDYTLIWTSKDSTEVDKWIWGTSNMINIYTTKPKNRELSVPTGTFVAQNDSSTHELVCLKMVRSDPYVAMPNSLQIKAMIQTHAPWVYFHPEEQYYPSSVLWFFKNGAELYKNGQVPAYVLRNGDNLPNTGGPDDAYLDLPSDEAKKEIVKKGFLHKALAYIHVKPALGGTFTDLAIWVYYPFNGGGRFQLGPFTIDLGIIGEHVSDWEHITLRIDNYRGFLKAIYLSQHAKGKWLRPREFEIVNGNRPVVYASLHGHSHYSTPTYHIHSKRKLNSRDMQMLHDEFETMNSSSKSTFTKGRKFVGFGVLDVASKSNDVMDIASSYNVVWVDHMDSGHMDPGMQPWLNYTGRWGPKIVYAFTKEILKIADKLPDKVKELAIKVLHKLPAESLGEEGPEGPKMKENWSGDERV</sequence>
<name>A0ACB9K3N0_9ASTR</name>
<keyword evidence="2" id="KW-1185">Reference proteome</keyword>
<organism evidence="1 2">
    <name type="scientific">Smallanthus sonchifolius</name>
    <dbReference type="NCBI Taxonomy" id="185202"/>
    <lineage>
        <taxon>Eukaryota</taxon>
        <taxon>Viridiplantae</taxon>
        <taxon>Streptophyta</taxon>
        <taxon>Embryophyta</taxon>
        <taxon>Tracheophyta</taxon>
        <taxon>Spermatophyta</taxon>
        <taxon>Magnoliopsida</taxon>
        <taxon>eudicotyledons</taxon>
        <taxon>Gunneridae</taxon>
        <taxon>Pentapetalae</taxon>
        <taxon>asterids</taxon>
        <taxon>campanulids</taxon>
        <taxon>Asterales</taxon>
        <taxon>Asteraceae</taxon>
        <taxon>Asteroideae</taxon>
        <taxon>Heliantheae alliance</taxon>
        <taxon>Millerieae</taxon>
        <taxon>Smallanthus</taxon>
    </lineage>
</organism>
<dbReference type="EMBL" id="CM042018">
    <property type="protein sequence ID" value="KAI3826862.1"/>
    <property type="molecule type" value="Genomic_DNA"/>
</dbReference>
<dbReference type="Proteomes" id="UP001056120">
    <property type="component" value="Linkage Group LG01"/>
</dbReference>
<evidence type="ECO:0000313" key="1">
    <source>
        <dbReference type="EMBL" id="KAI3826862.1"/>
    </source>
</evidence>
<reference evidence="2" key="1">
    <citation type="journal article" date="2022" name="Mol. Ecol. Resour.">
        <title>The genomes of chicory, endive, great burdock and yacon provide insights into Asteraceae palaeo-polyploidization history and plant inulin production.</title>
        <authorList>
            <person name="Fan W."/>
            <person name="Wang S."/>
            <person name="Wang H."/>
            <person name="Wang A."/>
            <person name="Jiang F."/>
            <person name="Liu H."/>
            <person name="Zhao H."/>
            <person name="Xu D."/>
            <person name="Zhang Y."/>
        </authorList>
    </citation>
    <scope>NUCLEOTIDE SEQUENCE [LARGE SCALE GENOMIC DNA]</scope>
    <source>
        <strain evidence="2">cv. Yunnan</strain>
    </source>
</reference>
<gene>
    <name evidence="1" type="ORF">L1987_00921</name>
</gene>
<proteinExistence type="predicted"/>
<accession>A0ACB9K3N0</accession>
<reference evidence="1 2" key="2">
    <citation type="journal article" date="2022" name="Mol. Ecol. Resour.">
        <title>The genomes of chicory, endive, great burdock and yacon provide insights into Asteraceae paleo-polyploidization history and plant inulin production.</title>
        <authorList>
            <person name="Fan W."/>
            <person name="Wang S."/>
            <person name="Wang H."/>
            <person name="Wang A."/>
            <person name="Jiang F."/>
            <person name="Liu H."/>
            <person name="Zhao H."/>
            <person name="Xu D."/>
            <person name="Zhang Y."/>
        </authorList>
    </citation>
    <scope>NUCLEOTIDE SEQUENCE [LARGE SCALE GENOMIC DNA]</scope>
    <source>
        <strain evidence="2">cv. Yunnan</strain>
        <tissue evidence="1">Leaves</tissue>
    </source>
</reference>
<comment type="caution">
    <text evidence="1">The sequence shown here is derived from an EMBL/GenBank/DDBJ whole genome shotgun (WGS) entry which is preliminary data.</text>
</comment>
<evidence type="ECO:0000313" key="2">
    <source>
        <dbReference type="Proteomes" id="UP001056120"/>
    </source>
</evidence>